<dbReference type="Gene3D" id="3.30.40.10">
    <property type="entry name" value="Zinc/RING finger domain, C3HC4 (zinc finger)"/>
    <property type="match status" value="1"/>
</dbReference>
<keyword evidence="1" id="KW-0479">Metal-binding</keyword>
<dbReference type="AlphaFoldDB" id="A0AAN9FV98"/>
<feature type="domain" description="RING-type" evidence="6">
    <location>
        <begin position="61"/>
        <end position="88"/>
    </location>
</feature>
<dbReference type="PROSITE" id="PS50089">
    <property type="entry name" value="ZF_RING_2"/>
    <property type="match status" value="1"/>
</dbReference>
<evidence type="ECO:0000259" key="6">
    <source>
        <dbReference type="PROSITE" id="PS50089"/>
    </source>
</evidence>
<dbReference type="PROSITE" id="PS00518">
    <property type="entry name" value="ZF_RING_1"/>
    <property type="match status" value="1"/>
</dbReference>
<gene>
    <name evidence="7" type="ORF">RIF29_09978</name>
</gene>
<protein>
    <recommendedName>
        <fullName evidence="6">RING-type domain-containing protein</fullName>
    </recommendedName>
</protein>
<evidence type="ECO:0000313" key="7">
    <source>
        <dbReference type="EMBL" id="KAK7281736.1"/>
    </source>
</evidence>
<dbReference type="SUPFAM" id="SSF57850">
    <property type="entry name" value="RING/U-box"/>
    <property type="match status" value="1"/>
</dbReference>
<sequence length="428" mass="48924">MPTQKRSFSRSLHQQEHLHHHNHHSLADHNSSSYGSFIPTALRLLLLNSKTPSIIKKTRTVMECLHRFCRECIDKSMRLGNNECPACRRHCASRRSLRDDPNYDALIAALFPDIESYEEEELEFHDEEKDRNKQIQALIAKVAQHQSEALVKRRRDTLGAFVTRSQRNRRKVLSRRQNQVVDVQGSIDKEEENENKEKEPSSVDERCEESRQKKRKRQTRVHTSQPSSSMVSAVGGSRESDMDESGESRGISSRRVSKPRKLTWGRGSFRSLTRHGIGNASNSKIFCSGRISKLVDYLCSLDENMDEELDVHLVLVPLDKQSIPSLQRPHLCCRPTLSVKHLCEYVACQTHLPAEDVELLAVKGCSITCCDKPGNDSSSLMHDEIMTPIIDPSKDETKTLQEHETLAGLKSKCISKREHLILAYRRKE</sequence>
<feature type="region of interest" description="Disordered" evidence="5">
    <location>
        <begin position="1"/>
        <end position="29"/>
    </location>
</feature>
<dbReference type="InterPro" id="IPR001841">
    <property type="entry name" value="Znf_RING"/>
</dbReference>
<dbReference type="InterPro" id="IPR013083">
    <property type="entry name" value="Znf_RING/FYVE/PHD"/>
</dbReference>
<accession>A0AAN9FV98</accession>
<dbReference type="Proteomes" id="UP001372338">
    <property type="component" value="Unassembled WGS sequence"/>
</dbReference>
<evidence type="ECO:0000256" key="4">
    <source>
        <dbReference type="PROSITE-ProRule" id="PRU00175"/>
    </source>
</evidence>
<evidence type="ECO:0000256" key="2">
    <source>
        <dbReference type="ARBA" id="ARBA00022771"/>
    </source>
</evidence>
<dbReference type="InterPro" id="IPR044592">
    <property type="entry name" value="RING1A/B"/>
</dbReference>
<keyword evidence="3" id="KW-0862">Zinc</keyword>
<dbReference type="InterPro" id="IPR017907">
    <property type="entry name" value="Znf_RING_CS"/>
</dbReference>
<keyword evidence="8" id="KW-1185">Reference proteome</keyword>
<dbReference type="PANTHER" id="PTHR46537">
    <property type="entry name" value="OS11G0578200 PROTEIN"/>
    <property type="match status" value="1"/>
</dbReference>
<comment type="caution">
    <text evidence="7">The sequence shown here is derived from an EMBL/GenBank/DDBJ whole genome shotgun (WGS) entry which is preliminary data.</text>
</comment>
<organism evidence="7 8">
    <name type="scientific">Crotalaria pallida</name>
    <name type="common">Smooth rattlebox</name>
    <name type="synonym">Crotalaria striata</name>
    <dbReference type="NCBI Taxonomy" id="3830"/>
    <lineage>
        <taxon>Eukaryota</taxon>
        <taxon>Viridiplantae</taxon>
        <taxon>Streptophyta</taxon>
        <taxon>Embryophyta</taxon>
        <taxon>Tracheophyta</taxon>
        <taxon>Spermatophyta</taxon>
        <taxon>Magnoliopsida</taxon>
        <taxon>eudicotyledons</taxon>
        <taxon>Gunneridae</taxon>
        <taxon>Pentapetalae</taxon>
        <taxon>rosids</taxon>
        <taxon>fabids</taxon>
        <taxon>Fabales</taxon>
        <taxon>Fabaceae</taxon>
        <taxon>Papilionoideae</taxon>
        <taxon>50 kb inversion clade</taxon>
        <taxon>genistoids sensu lato</taxon>
        <taxon>core genistoids</taxon>
        <taxon>Crotalarieae</taxon>
        <taxon>Crotalaria</taxon>
    </lineage>
</organism>
<dbReference type="CDD" id="cd16531">
    <property type="entry name" value="RING-HC_RING1-like"/>
    <property type="match status" value="1"/>
</dbReference>
<evidence type="ECO:0000256" key="1">
    <source>
        <dbReference type="ARBA" id="ARBA00022723"/>
    </source>
</evidence>
<evidence type="ECO:0000313" key="8">
    <source>
        <dbReference type="Proteomes" id="UP001372338"/>
    </source>
</evidence>
<dbReference type="EMBL" id="JAYWIO010000002">
    <property type="protein sequence ID" value="KAK7281736.1"/>
    <property type="molecule type" value="Genomic_DNA"/>
</dbReference>
<dbReference type="Pfam" id="PF13923">
    <property type="entry name" value="zf-C3HC4_2"/>
    <property type="match status" value="1"/>
</dbReference>
<feature type="compositionally biased region" description="Polar residues" evidence="5">
    <location>
        <begin position="221"/>
        <end position="231"/>
    </location>
</feature>
<name>A0AAN9FV98_CROPI</name>
<reference evidence="7 8" key="1">
    <citation type="submission" date="2024-01" db="EMBL/GenBank/DDBJ databases">
        <title>The genomes of 5 underutilized Papilionoideae crops provide insights into root nodulation and disease resistanc.</title>
        <authorList>
            <person name="Yuan L."/>
        </authorList>
    </citation>
    <scope>NUCLEOTIDE SEQUENCE [LARGE SCALE GENOMIC DNA]</scope>
    <source>
        <strain evidence="7">ZHUSHIDOU_FW_LH</strain>
        <tissue evidence="7">Leaf</tissue>
    </source>
</reference>
<dbReference type="GO" id="GO:0008270">
    <property type="term" value="F:zinc ion binding"/>
    <property type="evidence" value="ECO:0007669"/>
    <property type="project" value="UniProtKB-KW"/>
</dbReference>
<evidence type="ECO:0000256" key="5">
    <source>
        <dbReference type="SAM" id="MobiDB-lite"/>
    </source>
</evidence>
<proteinExistence type="predicted"/>
<evidence type="ECO:0000256" key="3">
    <source>
        <dbReference type="ARBA" id="ARBA00022833"/>
    </source>
</evidence>
<keyword evidence="2 4" id="KW-0863">Zinc-finger</keyword>
<feature type="region of interest" description="Disordered" evidence="5">
    <location>
        <begin position="169"/>
        <end position="258"/>
    </location>
</feature>
<dbReference type="PANTHER" id="PTHR46537:SF1">
    <property type="entry name" value="E3 UBIQUITIN-PROTEIN LIGASE RING1B-RELATED"/>
    <property type="match status" value="1"/>
</dbReference>
<feature type="compositionally biased region" description="Basic and acidic residues" evidence="5">
    <location>
        <begin position="195"/>
        <end position="211"/>
    </location>
</feature>